<organism evidence="7 8">
    <name type="scientific">Pleurotus ostreatus (strain PC15)</name>
    <name type="common">Oyster mushroom</name>
    <dbReference type="NCBI Taxonomy" id="1137138"/>
    <lineage>
        <taxon>Eukaryota</taxon>
        <taxon>Fungi</taxon>
        <taxon>Dikarya</taxon>
        <taxon>Basidiomycota</taxon>
        <taxon>Agaricomycotina</taxon>
        <taxon>Agaricomycetes</taxon>
        <taxon>Agaricomycetidae</taxon>
        <taxon>Agaricales</taxon>
        <taxon>Pleurotineae</taxon>
        <taxon>Pleurotaceae</taxon>
        <taxon>Pleurotus</taxon>
    </lineage>
</organism>
<dbReference type="OrthoDB" id="100006at2759"/>
<name>A0A067NUW8_PLEO1</name>
<feature type="transmembrane region" description="Helical" evidence="6">
    <location>
        <begin position="305"/>
        <end position="325"/>
    </location>
</feature>
<dbReference type="GO" id="GO:0005886">
    <property type="term" value="C:plasma membrane"/>
    <property type="evidence" value="ECO:0007669"/>
    <property type="project" value="TreeGrafter"/>
</dbReference>
<gene>
    <name evidence="7" type="ORF">PLEOSDRAFT_1110970</name>
</gene>
<feature type="compositionally biased region" description="Low complexity" evidence="5">
    <location>
        <begin position="356"/>
        <end position="369"/>
    </location>
</feature>
<feature type="compositionally biased region" description="Polar residues" evidence="5">
    <location>
        <begin position="441"/>
        <end position="453"/>
    </location>
</feature>
<reference evidence="8" key="1">
    <citation type="journal article" date="2014" name="Proc. Natl. Acad. Sci. U.S.A.">
        <title>Extensive sampling of basidiomycete genomes demonstrates inadequacy of the white-rot/brown-rot paradigm for wood decay fungi.</title>
        <authorList>
            <person name="Riley R."/>
            <person name="Salamov A.A."/>
            <person name="Brown D.W."/>
            <person name="Nagy L.G."/>
            <person name="Floudas D."/>
            <person name="Held B.W."/>
            <person name="Levasseur A."/>
            <person name="Lombard V."/>
            <person name="Morin E."/>
            <person name="Otillar R."/>
            <person name="Lindquist E.A."/>
            <person name="Sun H."/>
            <person name="LaButti K.M."/>
            <person name="Schmutz J."/>
            <person name="Jabbour D."/>
            <person name="Luo H."/>
            <person name="Baker S.E."/>
            <person name="Pisabarro A.G."/>
            <person name="Walton J.D."/>
            <person name="Blanchette R.A."/>
            <person name="Henrissat B."/>
            <person name="Martin F."/>
            <person name="Cullen D."/>
            <person name="Hibbett D.S."/>
            <person name="Grigoriev I.V."/>
        </authorList>
    </citation>
    <scope>NUCLEOTIDE SEQUENCE [LARGE SCALE GENOMIC DNA]</scope>
    <source>
        <strain evidence="8">PC15</strain>
    </source>
</reference>
<dbReference type="InParanoid" id="A0A067NUW8"/>
<evidence type="ECO:0000256" key="4">
    <source>
        <dbReference type="ARBA" id="ARBA00023136"/>
    </source>
</evidence>
<dbReference type="AlphaFoldDB" id="A0A067NUW8"/>
<proteinExistence type="predicted"/>
<feature type="transmembrane region" description="Helical" evidence="6">
    <location>
        <begin position="274"/>
        <end position="293"/>
    </location>
</feature>
<feature type="transmembrane region" description="Helical" evidence="6">
    <location>
        <begin position="120"/>
        <end position="139"/>
    </location>
</feature>
<dbReference type="EMBL" id="KL198005">
    <property type="protein sequence ID" value="KDQ31843.1"/>
    <property type="molecule type" value="Genomic_DNA"/>
</dbReference>
<dbReference type="Gene3D" id="1.20.1070.10">
    <property type="entry name" value="Rhodopsin 7-helix transmembrane proteins"/>
    <property type="match status" value="1"/>
</dbReference>
<feature type="compositionally biased region" description="Polar residues" evidence="5">
    <location>
        <begin position="380"/>
        <end position="389"/>
    </location>
</feature>
<evidence type="ECO:0000313" key="7">
    <source>
        <dbReference type="EMBL" id="KDQ31843.1"/>
    </source>
</evidence>
<feature type="transmembrane region" description="Helical" evidence="6">
    <location>
        <begin position="12"/>
        <end position="36"/>
    </location>
</feature>
<evidence type="ECO:0000256" key="1">
    <source>
        <dbReference type="ARBA" id="ARBA00004141"/>
    </source>
</evidence>
<evidence type="ECO:0000256" key="3">
    <source>
        <dbReference type="ARBA" id="ARBA00022989"/>
    </source>
</evidence>
<accession>A0A067NUW8</accession>
<dbReference type="STRING" id="1137138.A0A067NUW8"/>
<comment type="subcellular location">
    <subcellularLocation>
        <location evidence="1">Membrane</location>
        <topology evidence="1">Multi-pass membrane protein</topology>
    </subcellularLocation>
</comment>
<feature type="region of interest" description="Disordered" evidence="5">
    <location>
        <begin position="352"/>
        <end position="398"/>
    </location>
</feature>
<evidence type="ECO:0000313" key="8">
    <source>
        <dbReference type="Proteomes" id="UP000027073"/>
    </source>
</evidence>
<feature type="region of interest" description="Disordered" evidence="5">
    <location>
        <begin position="45"/>
        <end position="69"/>
    </location>
</feature>
<evidence type="ECO:0000256" key="5">
    <source>
        <dbReference type="SAM" id="MobiDB-lite"/>
    </source>
</evidence>
<dbReference type="PANTHER" id="PTHR23112">
    <property type="entry name" value="G PROTEIN-COUPLED RECEPTOR 157-RELATED"/>
    <property type="match status" value="1"/>
</dbReference>
<keyword evidence="2 6" id="KW-0812">Transmembrane</keyword>
<dbReference type="SUPFAM" id="SSF81321">
    <property type="entry name" value="Family A G protein-coupled receptor-like"/>
    <property type="match status" value="1"/>
</dbReference>
<dbReference type="Proteomes" id="UP000027073">
    <property type="component" value="Unassembled WGS sequence"/>
</dbReference>
<evidence type="ECO:0000256" key="6">
    <source>
        <dbReference type="SAM" id="Phobius"/>
    </source>
</evidence>
<dbReference type="GO" id="GO:0007189">
    <property type="term" value="P:adenylate cyclase-activating G protein-coupled receptor signaling pathway"/>
    <property type="evidence" value="ECO:0007669"/>
    <property type="project" value="TreeGrafter"/>
</dbReference>
<feature type="transmembrane region" description="Helical" evidence="6">
    <location>
        <begin position="206"/>
        <end position="226"/>
    </location>
</feature>
<keyword evidence="4 6" id="KW-0472">Membrane</keyword>
<dbReference type="GO" id="GO:0004930">
    <property type="term" value="F:G protein-coupled receptor activity"/>
    <property type="evidence" value="ECO:0007669"/>
    <property type="project" value="TreeGrafter"/>
</dbReference>
<dbReference type="PANTHER" id="PTHR23112:SF37">
    <property type="entry name" value="G PROTEIN-COUPLED RECEPTOR GPR1"/>
    <property type="match status" value="1"/>
</dbReference>
<dbReference type="HOGENOM" id="CLU_027149_0_2_1"/>
<protein>
    <submittedName>
        <fullName evidence="7">Uncharacterized protein</fullName>
    </submittedName>
</protein>
<feature type="region of interest" description="Disordered" evidence="5">
    <location>
        <begin position="415"/>
        <end position="470"/>
    </location>
</feature>
<evidence type="ECO:0000256" key="2">
    <source>
        <dbReference type="ARBA" id="ARBA00022692"/>
    </source>
</evidence>
<feature type="compositionally biased region" description="Basic and acidic residues" evidence="5">
    <location>
        <begin position="454"/>
        <end position="470"/>
    </location>
</feature>
<dbReference type="VEuPathDB" id="FungiDB:PLEOSDRAFT_1110970"/>
<sequence length="470" mass="51245">MADLFDFGERLGLFLIVEVASLSAIATGALLLYILYGSFTRRQDTRTDGHGPTGGPTSDTDSVDNEPQDVSGSTYFRNLMVAELIQATGGLLNIQWIIDASVADGSLCTAQGVMKQMGDVGVALTTLTIATHTFLVLGLRWHPPTRIFSIPVPFIVVSLIWTFIVLAIAIPAGLHQTSDAPYYSNTGYWCWISETYSRERIGLEYFWLWAAAFIQVAIYVFLALVFRGVIVIEKGRFGWQSVKTSQLDRHDDDYYKGIKDEEAKATNGRAMQMLFYPLVYIITVFPVSIVRWLDFSGSSVPPGATIFAGILFSSSGFLNVLLYSITRPGVVKGSPTSVPDAEQAHKLNNVAFPQQTSPHSATATSISASHAERRRAGSVRSANGSTPFSPAQRKFGVLPDLGDEDEEQMELSSAIGRTYGHPQGASHSSSARPGTGDSFFSGRTATEPPSRTRAQQDDDMGRLPDSDDER</sequence>
<feature type="transmembrane region" description="Helical" evidence="6">
    <location>
        <begin position="151"/>
        <end position="174"/>
    </location>
</feature>
<keyword evidence="3 6" id="KW-1133">Transmembrane helix</keyword>